<dbReference type="GO" id="GO:0016740">
    <property type="term" value="F:transferase activity"/>
    <property type="evidence" value="ECO:0007669"/>
    <property type="project" value="UniProtKB-KW"/>
</dbReference>
<dbReference type="InterPro" id="IPR036412">
    <property type="entry name" value="HAD-like_sf"/>
</dbReference>
<dbReference type="NCBIfam" id="TIGR01549">
    <property type="entry name" value="HAD-SF-IA-v1"/>
    <property type="match status" value="1"/>
</dbReference>
<dbReference type="Gene3D" id="3.40.50.1000">
    <property type="entry name" value="HAD superfamily/HAD-like"/>
    <property type="match status" value="1"/>
</dbReference>
<protein>
    <submittedName>
        <fullName evidence="2">Glycosyl transferase group 2 family protein</fullName>
    </submittedName>
</protein>
<dbReference type="EMBL" id="KT868848">
    <property type="protein sequence ID" value="ALT32006.1"/>
    <property type="molecule type" value="Genomic_DNA"/>
</dbReference>
<dbReference type="InterPro" id="IPR006439">
    <property type="entry name" value="HAD-SF_hydro_IA"/>
</dbReference>
<feature type="domain" description="DUF4422" evidence="1">
    <location>
        <begin position="13"/>
        <end position="273"/>
    </location>
</feature>
<reference evidence="2" key="1">
    <citation type="journal article" date="2015" name="PLoS ONE">
        <title>Updated Campylobacter jejuni Capsule PCR Multiplex Typing System and Its Application to Clinical Isolates from South and Southeast Asia.</title>
        <authorList>
            <person name="Poly F."/>
            <person name="Serichantalergs O."/>
            <person name="Kuroiwa J."/>
            <person name="Pootong P."/>
            <person name="Mason C."/>
            <person name="Guerry P."/>
            <person name="Parker C.T."/>
        </authorList>
    </citation>
    <scope>NUCLEOTIDE SEQUENCE</scope>
    <source>
        <strain evidence="2">HS12</strain>
    </source>
</reference>
<sequence length="968" mass="115545">MKENEKKIKPSIKILVGYHKPATLIKDDIFTPIHLGKKLSVQSAKDGKISYEDFEWMCENMIGDDTGDNISHLNRYLNELTGIYWAWKNYDKLGNPDYIGYEHYRRHFIFKENIVLPPIGGLENYFHYFDNVSQSYLEIIDLNNFNNIELFDMVVPKPYLLEKNKFKTTTIENDFSMYCESIDILYDLEKIMQKNDIYREISELFFTKNFYYFCNMFIMKKELFFSYCEFLFETIFMLLGKYKNKLSTFSDYNQTRALAFIAEHITTFYILKQETELKKIKYAKIGFVKNTMNPKLELELIKRTLKKEIEKNSIISFDLFDTLFLRIFYKPEDVFIYLEKRFQAIGFKENRVNAEILAKKKKGCYPKYDDIYQCIDKKFYYLKEYEKKLEFSNIYVNPLMKDIFEYAKSLNKKIIFTTDMYHDKAFFVDLLHKNDICNYNDIYISGEIGKSKESGELFLYINEQLNIKDNTVLHIGDNYIADYLKPKDYNWNSFHIHPPFNYFSKYDQISSYFLARKDDITSSIILGFILKKWLYSKSQYEYWKNIGYCYGGPICYALAKFTYNEAVREKLCNFIFVARDGFVIKKIFDLIQSKQSNKKIKTHYIRAPRIINLLINLDLDSNFSWDKAGSIIRSFKQYFINFEKININKLTYSEKINLIKSNWNRLMRISKIKYLEYCKYIDSFKIRSSKIGFFDLSANSFSSMKIFRAVFPTSTKIKGYYWNVLSNAYKNKFDYKAFNSLDTFLDDYAISELLITSNELPIVDIMSDGEFKFLDNKLERQRVQVVSEIIEGEIEFSKNVLSIFSNKFDLIFDSSTLIDYINYFTNNVSFNDRYFLENIYQAVNEDHTRYMKLQFSKDKYNFYESKPIGAVIKIKFHLSYKLGYALVSSRNFIDFIKLPVILISIIIAHKNQSKLFNFLPLDHYADYEEACRVKGHLSYLLGAYLLKHPFKFIFNFKRILNDFRKNKK</sequence>
<dbReference type="InterPro" id="IPR025536">
    <property type="entry name" value="DUF4422"/>
</dbReference>
<accession>A0A0U3BMS4</accession>
<dbReference type="AlphaFoldDB" id="A0A0U3BMS4"/>
<dbReference type="InterPro" id="IPR023214">
    <property type="entry name" value="HAD_sf"/>
</dbReference>
<evidence type="ECO:0000259" key="1">
    <source>
        <dbReference type="Pfam" id="PF14393"/>
    </source>
</evidence>
<dbReference type="SUPFAM" id="SSF56784">
    <property type="entry name" value="HAD-like"/>
    <property type="match status" value="1"/>
</dbReference>
<dbReference type="Pfam" id="PF14393">
    <property type="entry name" value="DUF4422"/>
    <property type="match status" value="1"/>
</dbReference>
<dbReference type="Gene3D" id="1.10.150.520">
    <property type="match status" value="1"/>
</dbReference>
<organism evidence="2">
    <name type="scientific">Campylobacter jejuni subsp. jejuni</name>
    <dbReference type="NCBI Taxonomy" id="32022"/>
    <lineage>
        <taxon>Bacteria</taxon>
        <taxon>Pseudomonadati</taxon>
        <taxon>Campylobacterota</taxon>
        <taxon>Epsilonproteobacteria</taxon>
        <taxon>Campylobacterales</taxon>
        <taxon>Campylobacteraceae</taxon>
        <taxon>Campylobacter</taxon>
    </lineage>
</organism>
<name>A0A0U3BMS4_CAMJU</name>
<evidence type="ECO:0000313" key="2">
    <source>
        <dbReference type="EMBL" id="ALT32006.1"/>
    </source>
</evidence>
<keyword evidence="2" id="KW-0808">Transferase</keyword>
<proteinExistence type="predicted"/>